<gene>
    <name evidence="2" type="ORF">AGERDE_LOCUS8949</name>
</gene>
<keyword evidence="3" id="KW-1185">Reference proteome</keyword>
<accession>A0A9N9CF79</accession>
<reference evidence="2" key="1">
    <citation type="submission" date="2021-06" db="EMBL/GenBank/DDBJ databases">
        <authorList>
            <person name="Kallberg Y."/>
            <person name="Tangrot J."/>
            <person name="Rosling A."/>
        </authorList>
    </citation>
    <scope>NUCLEOTIDE SEQUENCE</scope>
    <source>
        <strain evidence="2">MT106</strain>
    </source>
</reference>
<name>A0A9N9CF79_9GLOM</name>
<dbReference type="Proteomes" id="UP000789831">
    <property type="component" value="Unassembled WGS sequence"/>
</dbReference>
<dbReference type="EMBL" id="CAJVPL010002063">
    <property type="protein sequence ID" value="CAG8597996.1"/>
    <property type="molecule type" value="Genomic_DNA"/>
</dbReference>
<organism evidence="2 3">
    <name type="scientific">Ambispora gerdemannii</name>
    <dbReference type="NCBI Taxonomy" id="144530"/>
    <lineage>
        <taxon>Eukaryota</taxon>
        <taxon>Fungi</taxon>
        <taxon>Fungi incertae sedis</taxon>
        <taxon>Mucoromycota</taxon>
        <taxon>Glomeromycotina</taxon>
        <taxon>Glomeromycetes</taxon>
        <taxon>Archaeosporales</taxon>
        <taxon>Ambisporaceae</taxon>
        <taxon>Ambispora</taxon>
    </lineage>
</organism>
<sequence length="176" mass="21286">MNNYYPDYTRPDGPRNEWCPPRTRFLPILEEIEFIKKTRNIDKIELGITNIDLLEPFDYDHPENNYINYCQHNNALNLQHHNSDINHRQTQDSSINHRPNQGCDINRHLTKGCYINRYPNQGDDNNRHQNQAEAEAKKERTRYLEMHRQQIRLENLIKKRLLSPRLPTLTRKKRRM</sequence>
<dbReference type="AlphaFoldDB" id="A0A9N9CF79"/>
<evidence type="ECO:0000256" key="1">
    <source>
        <dbReference type="SAM" id="MobiDB-lite"/>
    </source>
</evidence>
<evidence type="ECO:0000313" key="3">
    <source>
        <dbReference type="Proteomes" id="UP000789831"/>
    </source>
</evidence>
<comment type="caution">
    <text evidence="2">The sequence shown here is derived from an EMBL/GenBank/DDBJ whole genome shotgun (WGS) entry which is preliminary data.</text>
</comment>
<proteinExistence type="predicted"/>
<protein>
    <submittedName>
        <fullName evidence="2">3995_t:CDS:1</fullName>
    </submittedName>
</protein>
<evidence type="ECO:0000313" key="2">
    <source>
        <dbReference type="EMBL" id="CAG8597996.1"/>
    </source>
</evidence>
<feature type="region of interest" description="Disordered" evidence="1">
    <location>
        <begin position="119"/>
        <end position="139"/>
    </location>
</feature>
<feature type="compositionally biased region" description="Polar residues" evidence="1">
    <location>
        <begin position="119"/>
        <end position="132"/>
    </location>
</feature>